<name>A0A6A3PXI9_9STRA</name>
<dbReference type="AlphaFoldDB" id="A0A6A3PXI9"/>
<evidence type="ECO:0000313" key="1">
    <source>
        <dbReference type="EMBL" id="KAE9064471.1"/>
    </source>
</evidence>
<evidence type="ECO:0000313" key="2">
    <source>
        <dbReference type="Proteomes" id="UP000440732"/>
    </source>
</evidence>
<sequence length="44" mass="4546">MASQRICLSVAPENDAQSSSAMSFLTLPGNSASWNTSTGALLTE</sequence>
<protein>
    <submittedName>
        <fullName evidence="1">Uncharacterized protein</fullName>
    </submittedName>
</protein>
<dbReference type="Proteomes" id="UP000440732">
    <property type="component" value="Unassembled WGS sequence"/>
</dbReference>
<gene>
    <name evidence="1" type="ORF">PF006_g30685</name>
</gene>
<organism evidence="1 2">
    <name type="scientific">Phytophthora fragariae</name>
    <dbReference type="NCBI Taxonomy" id="53985"/>
    <lineage>
        <taxon>Eukaryota</taxon>
        <taxon>Sar</taxon>
        <taxon>Stramenopiles</taxon>
        <taxon>Oomycota</taxon>
        <taxon>Peronosporomycetes</taxon>
        <taxon>Peronosporales</taxon>
        <taxon>Peronosporaceae</taxon>
        <taxon>Phytophthora</taxon>
    </lineage>
</organism>
<reference evidence="1 2" key="1">
    <citation type="submission" date="2018-08" db="EMBL/GenBank/DDBJ databases">
        <title>Genomic investigation of the strawberry pathogen Phytophthora fragariae indicates pathogenicity is determined by transcriptional variation in three key races.</title>
        <authorList>
            <person name="Adams T.M."/>
            <person name="Armitage A.D."/>
            <person name="Sobczyk M.K."/>
            <person name="Bates H.J."/>
            <person name="Dunwell J.M."/>
            <person name="Nellist C.F."/>
            <person name="Harrison R.J."/>
        </authorList>
    </citation>
    <scope>NUCLEOTIDE SEQUENCE [LARGE SCALE GENOMIC DNA]</scope>
    <source>
        <strain evidence="1 2">NOV-5</strain>
    </source>
</reference>
<feature type="non-terminal residue" evidence="1">
    <location>
        <position position="44"/>
    </location>
</feature>
<proteinExistence type="predicted"/>
<accession>A0A6A3PXI9</accession>
<comment type="caution">
    <text evidence="1">The sequence shown here is derived from an EMBL/GenBank/DDBJ whole genome shotgun (WGS) entry which is preliminary data.</text>
</comment>
<dbReference type="EMBL" id="QXGA01006078">
    <property type="protein sequence ID" value="KAE9064471.1"/>
    <property type="molecule type" value="Genomic_DNA"/>
</dbReference>